<dbReference type="GO" id="GO:0043130">
    <property type="term" value="F:ubiquitin binding"/>
    <property type="evidence" value="ECO:0007669"/>
    <property type="project" value="TreeGrafter"/>
</dbReference>
<feature type="domain" description="Ubiquitin-like" evidence="1">
    <location>
        <begin position="1"/>
        <end position="54"/>
    </location>
</feature>
<dbReference type="PANTHER" id="PTHR10621">
    <property type="entry name" value="UV EXCISION REPAIR PROTEIN RAD23"/>
    <property type="match status" value="1"/>
</dbReference>
<dbReference type="InterPro" id="IPR029071">
    <property type="entry name" value="Ubiquitin-like_domsf"/>
</dbReference>
<dbReference type="PANTHER" id="PTHR10621:SF0">
    <property type="entry name" value="UV EXCISION REPAIR PROTEIN RAD23"/>
    <property type="match status" value="1"/>
</dbReference>
<dbReference type="Pfam" id="PF00240">
    <property type="entry name" value="ubiquitin"/>
    <property type="match status" value="1"/>
</dbReference>
<proteinExistence type="predicted"/>
<dbReference type="EMBL" id="ML182079">
    <property type="protein sequence ID" value="THU75470.1"/>
    <property type="molecule type" value="Genomic_DNA"/>
</dbReference>
<reference evidence="2 3" key="1">
    <citation type="journal article" date="2019" name="Nat. Ecol. Evol.">
        <title>Megaphylogeny resolves global patterns of mushroom evolution.</title>
        <authorList>
            <person name="Varga T."/>
            <person name="Krizsan K."/>
            <person name="Foldi C."/>
            <person name="Dima B."/>
            <person name="Sanchez-Garcia M."/>
            <person name="Sanchez-Ramirez S."/>
            <person name="Szollosi G.J."/>
            <person name="Szarkandi J.G."/>
            <person name="Papp V."/>
            <person name="Albert L."/>
            <person name="Andreopoulos W."/>
            <person name="Angelini C."/>
            <person name="Antonin V."/>
            <person name="Barry K.W."/>
            <person name="Bougher N.L."/>
            <person name="Buchanan P."/>
            <person name="Buyck B."/>
            <person name="Bense V."/>
            <person name="Catcheside P."/>
            <person name="Chovatia M."/>
            <person name="Cooper J."/>
            <person name="Damon W."/>
            <person name="Desjardin D."/>
            <person name="Finy P."/>
            <person name="Geml J."/>
            <person name="Haridas S."/>
            <person name="Hughes K."/>
            <person name="Justo A."/>
            <person name="Karasinski D."/>
            <person name="Kautmanova I."/>
            <person name="Kiss B."/>
            <person name="Kocsube S."/>
            <person name="Kotiranta H."/>
            <person name="LaButti K.M."/>
            <person name="Lechner B.E."/>
            <person name="Liimatainen K."/>
            <person name="Lipzen A."/>
            <person name="Lukacs Z."/>
            <person name="Mihaltcheva S."/>
            <person name="Morgado L.N."/>
            <person name="Niskanen T."/>
            <person name="Noordeloos M.E."/>
            <person name="Ohm R.A."/>
            <person name="Ortiz-Santana B."/>
            <person name="Ovrebo C."/>
            <person name="Racz N."/>
            <person name="Riley R."/>
            <person name="Savchenko A."/>
            <person name="Shiryaev A."/>
            <person name="Soop K."/>
            <person name="Spirin V."/>
            <person name="Szebenyi C."/>
            <person name="Tomsovsky M."/>
            <person name="Tulloss R.E."/>
            <person name="Uehling J."/>
            <person name="Grigoriev I.V."/>
            <person name="Vagvolgyi C."/>
            <person name="Papp T."/>
            <person name="Martin F.M."/>
            <person name="Miettinen O."/>
            <person name="Hibbett D.S."/>
            <person name="Nagy L.G."/>
        </authorList>
    </citation>
    <scope>NUCLEOTIDE SEQUENCE [LARGE SCALE GENOMIC DNA]</scope>
    <source>
        <strain evidence="2 3">CBS 962.96</strain>
    </source>
</reference>
<accession>A0A4S8KJ57</accession>
<name>A0A4S8KJ57_DENBC</name>
<evidence type="ECO:0000259" key="1">
    <source>
        <dbReference type="PROSITE" id="PS50053"/>
    </source>
</evidence>
<sequence>IDAEPADSIRVIKSKIEESQGISAHLQKIIFSGKLLKDDDRTLESYGFSENKFLGW</sequence>
<evidence type="ECO:0000313" key="2">
    <source>
        <dbReference type="EMBL" id="THU75470.1"/>
    </source>
</evidence>
<dbReference type="OrthoDB" id="419317at2759"/>
<protein>
    <recommendedName>
        <fullName evidence="1">Ubiquitin-like domain-containing protein</fullName>
    </recommendedName>
</protein>
<dbReference type="PROSITE" id="PS50053">
    <property type="entry name" value="UBIQUITIN_2"/>
    <property type="match status" value="1"/>
</dbReference>
<dbReference type="GO" id="GO:0070628">
    <property type="term" value="F:proteasome binding"/>
    <property type="evidence" value="ECO:0007669"/>
    <property type="project" value="TreeGrafter"/>
</dbReference>
<dbReference type="GO" id="GO:0043161">
    <property type="term" value="P:proteasome-mediated ubiquitin-dependent protein catabolic process"/>
    <property type="evidence" value="ECO:0007669"/>
    <property type="project" value="TreeGrafter"/>
</dbReference>
<dbReference type="Proteomes" id="UP000297245">
    <property type="component" value="Unassembled WGS sequence"/>
</dbReference>
<dbReference type="SUPFAM" id="SSF54236">
    <property type="entry name" value="Ubiquitin-like"/>
    <property type="match status" value="1"/>
</dbReference>
<organism evidence="2 3">
    <name type="scientific">Dendrothele bispora (strain CBS 962.96)</name>
    <dbReference type="NCBI Taxonomy" id="1314807"/>
    <lineage>
        <taxon>Eukaryota</taxon>
        <taxon>Fungi</taxon>
        <taxon>Dikarya</taxon>
        <taxon>Basidiomycota</taxon>
        <taxon>Agaricomycotina</taxon>
        <taxon>Agaricomycetes</taxon>
        <taxon>Agaricomycetidae</taxon>
        <taxon>Agaricales</taxon>
        <taxon>Agaricales incertae sedis</taxon>
        <taxon>Dendrothele</taxon>
    </lineage>
</organism>
<dbReference type="InterPro" id="IPR000626">
    <property type="entry name" value="Ubiquitin-like_dom"/>
</dbReference>
<dbReference type="GO" id="GO:0005654">
    <property type="term" value="C:nucleoplasm"/>
    <property type="evidence" value="ECO:0007669"/>
    <property type="project" value="TreeGrafter"/>
</dbReference>
<dbReference type="Gene3D" id="3.10.20.90">
    <property type="entry name" value="Phosphatidylinositol 3-kinase Catalytic Subunit, Chain A, domain 1"/>
    <property type="match status" value="1"/>
</dbReference>
<keyword evidence="3" id="KW-1185">Reference proteome</keyword>
<feature type="non-terminal residue" evidence="2">
    <location>
        <position position="1"/>
    </location>
</feature>
<dbReference type="AlphaFoldDB" id="A0A4S8KJ57"/>
<evidence type="ECO:0000313" key="3">
    <source>
        <dbReference type="Proteomes" id="UP000297245"/>
    </source>
</evidence>
<dbReference type="GO" id="GO:0005829">
    <property type="term" value="C:cytosol"/>
    <property type="evidence" value="ECO:0007669"/>
    <property type="project" value="TreeGrafter"/>
</dbReference>
<dbReference type="GO" id="GO:0031593">
    <property type="term" value="F:polyubiquitin modification-dependent protein binding"/>
    <property type="evidence" value="ECO:0007669"/>
    <property type="project" value="TreeGrafter"/>
</dbReference>
<gene>
    <name evidence="2" type="ORF">K435DRAFT_707101</name>
</gene>